<evidence type="ECO:0000313" key="2">
    <source>
        <dbReference type="EMBL" id="WKA11371.1"/>
    </source>
</evidence>
<dbReference type="PANTHER" id="PTHR10804">
    <property type="entry name" value="PROTEASE FAMILY M24 METHIONYL AMINOPEPTIDASE, AMINOPEPTIDASE P"/>
    <property type="match status" value="1"/>
</dbReference>
<dbReference type="Proteomes" id="UP001227230">
    <property type="component" value="Chromosome 18"/>
</dbReference>
<organism evidence="2 3">
    <name type="scientific">Vitis vinifera</name>
    <name type="common">Grape</name>
    <dbReference type="NCBI Taxonomy" id="29760"/>
    <lineage>
        <taxon>Eukaryota</taxon>
        <taxon>Viridiplantae</taxon>
        <taxon>Streptophyta</taxon>
        <taxon>Embryophyta</taxon>
        <taxon>Tracheophyta</taxon>
        <taxon>Spermatophyta</taxon>
        <taxon>Magnoliopsida</taxon>
        <taxon>eudicotyledons</taxon>
        <taxon>Gunneridae</taxon>
        <taxon>Pentapetalae</taxon>
        <taxon>rosids</taxon>
        <taxon>Vitales</taxon>
        <taxon>Vitaceae</taxon>
        <taxon>Viteae</taxon>
        <taxon>Vitis</taxon>
    </lineage>
</organism>
<reference evidence="2 3" key="1">
    <citation type="journal article" date="2023" name="Hortic Res">
        <title>The complete reference genome for grapevine (Vitis vinifera L.) genetics and breeding.</title>
        <authorList>
            <person name="Shi X."/>
            <person name="Cao S."/>
            <person name="Wang X."/>
            <person name="Huang S."/>
            <person name="Wang Y."/>
            <person name="Liu Z."/>
            <person name="Liu W."/>
            <person name="Leng X."/>
            <person name="Peng Y."/>
            <person name="Wang N."/>
            <person name="Wang Y."/>
            <person name="Ma Z."/>
            <person name="Xu X."/>
            <person name="Zhang F."/>
            <person name="Xue H."/>
            <person name="Zhong H."/>
            <person name="Wang Y."/>
            <person name="Zhang K."/>
            <person name="Velt A."/>
            <person name="Avia K."/>
            <person name="Holtgrawe D."/>
            <person name="Grimplet J."/>
            <person name="Matus J.T."/>
            <person name="Ware D."/>
            <person name="Wu X."/>
            <person name="Wang H."/>
            <person name="Liu C."/>
            <person name="Fang Y."/>
            <person name="Rustenholz C."/>
            <person name="Cheng Z."/>
            <person name="Xiao H."/>
            <person name="Zhou Y."/>
        </authorList>
    </citation>
    <scope>NUCLEOTIDE SEQUENCE [LARGE SCALE GENOMIC DNA]</scope>
    <source>
        <strain evidence="3">cv. Pinot noir / PN40024</strain>
        <tissue evidence="2">Leaf</tissue>
    </source>
</reference>
<name>A0ABY9DY70_VITVI</name>
<evidence type="ECO:0000256" key="1">
    <source>
        <dbReference type="ARBA" id="ARBA00007319"/>
    </source>
</evidence>
<keyword evidence="3" id="KW-1185">Reference proteome</keyword>
<dbReference type="Gene3D" id="3.90.230.10">
    <property type="entry name" value="Creatinase/methionine aminopeptidase superfamily"/>
    <property type="match status" value="1"/>
</dbReference>
<comment type="similarity">
    <text evidence="1">Belongs to the peptidase M24 family.</text>
</comment>
<protein>
    <submittedName>
        <fullName evidence="2">Uncharacterized protein</fullName>
    </submittedName>
</protein>
<dbReference type="InterPro" id="IPR036005">
    <property type="entry name" value="Creatinase/aminopeptidase-like"/>
</dbReference>
<dbReference type="InterPro" id="IPR047113">
    <property type="entry name" value="PA2G4/ARX1"/>
</dbReference>
<proteinExistence type="inferred from homology"/>
<accession>A0ABY9DY70</accession>
<evidence type="ECO:0000313" key="3">
    <source>
        <dbReference type="Proteomes" id="UP001227230"/>
    </source>
</evidence>
<dbReference type="EMBL" id="CP126665">
    <property type="protein sequence ID" value="WKA11371.1"/>
    <property type="molecule type" value="Genomic_DNA"/>
</dbReference>
<sequence length="85" mass="8861">MQGKAAHVITAANTTAEIALRLQGPGKKNKEVTVAIPKVAAAYDCKVVEEFGENEAGAVDVIISIGPRISGQALHDACIDFSGHF</sequence>
<gene>
    <name evidence="2" type="ORF">VitviT2T_028875</name>
</gene>
<dbReference type="PANTHER" id="PTHR10804:SF11">
    <property type="entry name" value="PROLIFERATION-ASSOCIATED PROTEIN 2G4"/>
    <property type="match status" value="1"/>
</dbReference>